<dbReference type="EMBL" id="CP061035">
    <property type="protein sequence ID" value="QQV75843.1"/>
    <property type="molecule type" value="Genomic_DNA"/>
</dbReference>
<evidence type="ECO:0000256" key="4">
    <source>
        <dbReference type="ARBA" id="ARBA00023110"/>
    </source>
</evidence>
<dbReference type="KEGG" id="sari:H5J25_09410"/>
<accession>A0A974NS14</accession>
<dbReference type="InterPro" id="IPR050280">
    <property type="entry name" value="OMP_Chaperone_SurA"/>
</dbReference>
<feature type="signal peptide" evidence="10">
    <location>
        <begin position="1"/>
        <end position="28"/>
    </location>
</feature>
<keyword evidence="4 9" id="KW-0697">Rotamase</keyword>
<evidence type="ECO:0000256" key="1">
    <source>
        <dbReference type="ARBA" id="ARBA00018370"/>
    </source>
</evidence>
<dbReference type="InterPro" id="IPR027304">
    <property type="entry name" value="Trigger_fact/SurA_dom_sf"/>
</dbReference>
<name>A0A974NS14_9SPHN</name>
<evidence type="ECO:0000313" key="12">
    <source>
        <dbReference type="EMBL" id="QQV75843.1"/>
    </source>
</evidence>
<keyword evidence="6 9" id="KW-0413">Isomerase</keyword>
<proteinExistence type="predicted"/>
<feature type="chain" id="PRO_5038145617" description="Parvulin-like PPIase" evidence="10">
    <location>
        <begin position="29"/>
        <end position="454"/>
    </location>
</feature>
<keyword evidence="3" id="KW-0574">Periplasm</keyword>
<dbReference type="PANTHER" id="PTHR47637">
    <property type="entry name" value="CHAPERONE SURA"/>
    <property type="match status" value="1"/>
</dbReference>
<evidence type="ECO:0000313" key="13">
    <source>
        <dbReference type="Proteomes" id="UP000595894"/>
    </source>
</evidence>
<evidence type="ECO:0000256" key="3">
    <source>
        <dbReference type="ARBA" id="ARBA00022764"/>
    </source>
</evidence>
<keyword evidence="5" id="KW-0143">Chaperone</keyword>
<dbReference type="RefSeq" id="WP_202090438.1">
    <property type="nucleotide sequence ID" value="NZ_CP061035.1"/>
</dbReference>
<evidence type="ECO:0000256" key="7">
    <source>
        <dbReference type="ARBA" id="ARBA00030642"/>
    </source>
</evidence>
<feature type="domain" description="PpiC" evidence="11">
    <location>
        <begin position="204"/>
        <end position="302"/>
    </location>
</feature>
<dbReference type="InterPro" id="IPR000297">
    <property type="entry name" value="PPIase_PpiC"/>
</dbReference>
<keyword evidence="13" id="KW-1185">Reference proteome</keyword>
<evidence type="ECO:0000256" key="2">
    <source>
        <dbReference type="ARBA" id="ARBA00022729"/>
    </source>
</evidence>
<keyword evidence="2 10" id="KW-0732">Signal</keyword>
<dbReference type="PANTHER" id="PTHR47637:SF1">
    <property type="entry name" value="CHAPERONE SURA"/>
    <property type="match status" value="1"/>
</dbReference>
<dbReference type="InterPro" id="IPR015391">
    <property type="entry name" value="SurA_N"/>
</dbReference>
<sequence>MISVTKAVKSGRAVAMLAAISVTCTPVAGISQTVPDASVPDVGLNIPDNLQVYGKLDPNIRKPTAIVNETVITGTDVDQRLALAVAINGWKLNAEDTARLRTQTLNQIIDETLQIQEAKASDVTIKPEELNQSFTGVAKNFKMTPDKMRTYLRQVGSSERSLKKQIEGELAWQRYLRRKVEPTVNVSEEEVKGILKRLQESKGTDEYHVNEIYISAAPDRAQQVAESIRQMIEKIQKGEAPFGYFARTFSEATTKSVDGDLGWVRASQLPDELARAAETMQVGQIAGPIPVAGGFSVIYMVDKRQVLTADPRDARLALKQITVRFPAGTTQAQATQRVAAFAEATKSLRGCGDVAQVASTIGGDVVDSDSATIRDLPPALQEIMLKLAVGQSTPPFGSAQDGVRALVLCGKEEPRGGDLPDASRLQGQMEQQRVNLRAQQLLRDLRRDAIVEYR</sequence>
<evidence type="ECO:0000256" key="6">
    <source>
        <dbReference type="ARBA" id="ARBA00023235"/>
    </source>
</evidence>
<dbReference type="PROSITE" id="PS50198">
    <property type="entry name" value="PPIC_PPIASE_2"/>
    <property type="match status" value="1"/>
</dbReference>
<evidence type="ECO:0000256" key="9">
    <source>
        <dbReference type="PROSITE-ProRule" id="PRU00278"/>
    </source>
</evidence>
<protein>
    <recommendedName>
        <fullName evidence="1">Parvulin-like PPIase</fullName>
    </recommendedName>
    <alternativeName>
        <fullName evidence="7">Peptidyl-prolyl cis-trans isomerase plp</fullName>
    </alternativeName>
    <alternativeName>
        <fullName evidence="8">Rotamase plp</fullName>
    </alternativeName>
</protein>
<dbReference type="Proteomes" id="UP000595894">
    <property type="component" value="Chromosome"/>
</dbReference>
<dbReference type="InterPro" id="IPR046357">
    <property type="entry name" value="PPIase_dom_sf"/>
</dbReference>
<dbReference type="Pfam" id="PF09312">
    <property type="entry name" value="SurA_N"/>
    <property type="match status" value="1"/>
</dbReference>
<dbReference type="SUPFAM" id="SSF109998">
    <property type="entry name" value="Triger factor/SurA peptide-binding domain-like"/>
    <property type="match status" value="1"/>
</dbReference>
<dbReference type="Pfam" id="PF00639">
    <property type="entry name" value="Rotamase"/>
    <property type="match status" value="1"/>
</dbReference>
<evidence type="ECO:0000256" key="5">
    <source>
        <dbReference type="ARBA" id="ARBA00023186"/>
    </source>
</evidence>
<gene>
    <name evidence="12" type="ORF">H5J25_09410</name>
</gene>
<dbReference type="Gene3D" id="3.10.50.40">
    <property type="match status" value="1"/>
</dbReference>
<reference evidence="13" key="1">
    <citation type="submission" date="2020-09" db="EMBL/GenBank/DDBJ databases">
        <title>Sphingomonas sp., a new species isolated from pork steak.</title>
        <authorList>
            <person name="Heidler von Heilborn D."/>
        </authorList>
    </citation>
    <scope>NUCLEOTIDE SEQUENCE [LARGE SCALE GENOMIC DNA]</scope>
</reference>
<evidence type="ECO:0000256" key="10">
    <source>
        <dbReference type="SAM" id="SignalP"/>
    </source>
</evidence>
<dbReference type="AlphaFoldDB" id="A0A974NS14"/>
<dbReference type="Gene3D" id="1.10.4030.10">
    <property type="entry name" value="Porin chaperone SurA, peptide-binding domain"/>
    <property type="match status" value="1"/>
</dbReference>
<dbReference type="SUPFAM" id="SSF54534">
    <property type="entry name" value="FKBP-like"/>
    <property type="match status" value="2"/>
</dbReference>
<dbReference type="GO" id="GO:0003755">
    <property type="term" value="F:peptidyl-prolyl cis-trans isomerase activity"/>
    <property type="evidence" value="ECO:0007669"/>
    <property type="project" value="UniProtKB-KW"/>
</dbReference>
<evidence type="ECO:0000259" key="11">
    <source>
        <dbReference type="PROSITE" id="PS50198"/>
    </source>
</evidence>
<organism evidence="12 13">
    <name type="scientific">Sphingomonas aliaeris</name>
    <dbReference type="NCBI Taxonomy" id="2759526"/>
    <lineage>
        <taxon>Bacteria</taxon>
        <taxon>Pseudomonadati</taxon>
        <taxon>Pseudomonadota</taxon>
        <taxon>Alphaproteobacteria</taxon>
        <taxon>Sphingomonadales</taxon>
        <taxon>Sphingomonadaceae</taxon>
        <taxon>Sphingomonas</taxon>
    </lineage>
</organism>
<evidence type="ECO:0000256" key="8">
    <source>
        <dbReference type="ARBA" id="ARBA00031484"/>
    </source>
</evidence>